<proteinExistence type="predicted"/>
<feature type="region of interest" description="Disordered" evidence="1">
    <location>
        <begin position="1"/>
        <end position="52"/>
    </location>
</feature>
<dbReference type="WBParaSite" id="Hba_06789">
    <property type="protein sequence ID" value="Hba_06789"/>
    <property type="gene ID" value="Hba_06789"/>
</dbReference>
<evidence type="ECO:0000256" key="1">
    <source>
        <dbReference type="SAM" id="MobiDB-lite"/>
    </source>
</evidence>
<keyword evidence="2" id="KW-1185">Reference proteome</keyword>
<protein>
    <submittedName>
        <fullName evidence="3">Uncharacterized protein</fullName>
    </submittedName>
</protein>
<dbReference type="AlphaFoldDB" id="A0A1I7WNS2"/>
<reference evidence="3" key="1">
    <citation type="submission" date="2016-11" db="UniProtKB">
        <authorList>
            <consortium name="WormBaseParasite"/>
        </authorList>
    </citation>
    <scope>IDENTIFICATION</scope>
</reference>
<accession>A0A1I7WNS2</accession>
<sequence length="84" mass="9594">MLNGIKRIKTGQEEEKKKKKGKKGENKGNENTDEGLAKNRSNGGERAKNETEGDSIEVCYKGFLNIYLEFKEDLKILSLHLFYV</sequence>
<evidence type="ECO:0000313" key="3">
    <source>
        <dbReference type="WBParaSite" id="Hba_06789"/>
    </source>
</evidence>
<dbReference type="Proteomes" id="UP000095283">
    <property type="component" value="Unplaced"/>
</dbReference>
<name>A0A1I7WNS2_HETBA</name>
<evidence type="ECO:0000313" key="2">
    <source>
        <dbReference type="Proteomes" id="UP000095283"/>
    </source>
</evidence>
<organism evidence="2 3">
    <name type="scientific">Heterorhabditis bacteriophora</name>
    <name type="common">Entomopathogenic nematode worm</name>
    <dbReference type="NCBI Taxonomy" id="37862"/>
    <lineage>
        <taxon>Eukaryota</taxon>
        <taxon>Metazoa</taxon>
        <taxon>Ecdysozoa</taxon>
        <taxon>Nematoda</taxon>
        <taxon>Chromadorea</taxon>
        <taxon>Rhabditida</taxon>
        <taxon>Rhabditina</taxon>
        <taxon>Rhabditomorpha</taxon>
        <taxon>Strongyloidea</taxon>
        <taxon>Heterorhabditidae</taxon>
        <taxon>Heterorhabditis</taxon>
    </lineage>
</organism>